<accession>A0A4V3CXE8</accession>
<reference evidence="1 2" key="1">
    <citation type="submission" date="2019-03" db="EMBL/GenBank/DDBJ databases">
        <title>Genomic Encyclopedia of Type Strains, Phase IV (KMG-IV): sequencing the most valuable type-strain genomes for metagenomic binning, comparative biology and taxonomic classification.</title>
        <authorList>
            <person name="Goeker M."/>
        </authorList>
    </citation>
    <scope>NUCLEOTIDE SEQUENCE [LARGE SCALE GENOMIC DNA]</scope>
    <source>
        <strain evidence="1 2">DSM 45361</strain>
    </source>
</reference>
<organism evidence="1 2">
    <name type="scientific">Labedaea rhizosphaerae</name>
    <dbReference type="NCBI Taxonomy" id="598644"/>
    <lineage>
        <taxon>Bacteria</taxon>
        <taxon>Bacillati</taxon>
        <taxon>Actinomycetota</taxon>
        <taxon>Actinomycetes</taxon>
        <taxon>Pseudonocardiales</taxon>
        <taxon>Pseudonocardiaceae</taxon>
        <taxon>Labedaea</taxon>
    </lineage>
</organism>
<comment type="caution">
    <text evidence="1">The sequence shown here is derived from an EMBL/GenBank/DDBJ whole genome shotgun (WGS) entry which is preliminary data.</text>
</comment>
<dbReference type="CDD" id="cd09873">
    <property type="entry name" value="PIN_Pae0151-like"/>
    <property type="match status" value="1"/>
</dbReference>
<dbReference type="Gene3D" id="3.40.50.1010">
    <property type="entry name" value="5'-nuclease"/>
    <property type="match status" value="1"/>
</dbReference>
<keyword evidence="2" id="KW-1185">Reference proteome</keyword>
<evidence type="ECO:0000313" key="2">
    <source>
        <dbReference type="Proteomes" id="UP000295444"/>
    </source>
</evidence>
<dbReference type="EMBL" id="SNXZ01000011">
    <property type="protein sequence ID" value="TDP89988.1"/>
    <property type="molecule type" value="Genomic_DNA"/>
</dbReference>
<sequence>MTRYVIDPGVAIKLAADQLAVGGEHKLVAPTLLRSQVLSILYGQVRAGELTKKAADRYLDHMRGLKIRLLGDRVLQANAWKVADRLGWTDTFTAEYIALTQLQADAFVTLDAKLARVARELVTVASIDDLRHTT</sequence>
<dbReference type="RefSeq" id="WP_133854263.1">
    <property type="nucleotide sequence ID" value="NZ_SNXZ01000011.1"/>
</dbReference>
<dbReference type="Proteomes" id="UP000295444">
    <property type="component" value="Unassembled WGS sequence"/>
</dbReference>
<dbReference type="InterPro" id="IPR044153">
    <property type="entry name" value="PIN_Pae0151-like"/>
</dbReference>
<gene>
    <name evidence="1" type="ORF">EV186_111114</name>
</gene>
<protein>
    <submittedName>
        <fullName evidence="1">Putative nucleic acid-binding protein</fullName>
    </submittedName>
</protein>
<evidence type="ECO:0000313" key="1">
    <source>
        <dbReference type="EMBL" id="TDP89988.1"/>
    </source>
</evidence>
<proteinExistence type="predicted"/>
<name>A0A4V3CXE8_LABRH</name>
<dbReference type="OrthoDB" id="8370557at2"/>
<dbReference type="AlphaFoldDB" id="A0A4V3CXE8"/>